<dbReference type="EMBL" id="KF748986">
    <property type="protein sequence ID" value="AIE56251.1"/>
    <property type="molecule type" value="Genomic_DNA"/>
</dbReference>
<gene>
    <name evidence="10" type="primary">LecRK4</name>
</gene>
<keyword evidence="3 8" id="KW-0732">Signal</keyword>
<comment type="catalytic activity">
    <reaction evidence="6">
        <text>L-threonyl-[protein] + ATP = O-phospho-L-threonyl-[protein] + ADP + H(+)</text>
        <dbReference type="Rhea" id="RHEA:46608"/>
        <dbReference type="Rhea" id="RHEA-COMP:11060"/>
        <dbReference type="Rhea" id="RHEA-COMP:11605"/>
        <dbReference type="ChEBI" id="CHEBI:15378"/>
        <dbReference type="ChEBI" id="CHEBI:30013"/>
        <dbReference type="ChEBI" id="CHEBI:30616"/>
        <dbReference type="ChEBI" id="CHEBI:61977"/>
        <dbReference type="ChEBI" id="CHEBI:456216"/>
        <dbReference type="EC" id="2.7.11.1"/>
    </reaction>
</comment>
<keyword evidence="10" id="KW-0808">Transferase</keyword>
<feature type="chain" id="PRO_5007375833" description="non-specific serine/threonine protein kinase" evidence="8">
    <location>
        <begin position="24"/>
        <end position="166"/>
    </location>
</feature>
<evidence type="ECO:0000256" key="2">
    <source>
        <dbReference type="ARBA" id="ARBA00012513"/>
    </source>
</evidence>
<feature type="signal peptide" evidence="8">
    <location>
        <begin position="1"/>
        <end position="23"/>
    </location>
</feature>
<dbReference type="GO" id="GO:0016020">
    <property type="term" value="C:membrane"/>
    <property type="evidence" value="ECO:0007669"/>
    <property type="project" value="UniProtKB-SubCell"/>
</dbReference>
<keyword evidence="5 10" id="KW-0675">Receptor</keyword>
<dbReference type="Gene3D" id="2.90.10.10">
    <property type="entry name" value="Bulb-type lectin domain"/>
    <property type="match status" value="1"/>
</dbReference>
<dbReference type="GO" id="GO:0051707">
    <property type="term" value="P:response to other organism"/>
    <property type="evidence" value="ECO:0007669"/>
    <property type="project" value="UniProtKB-ARBA"/>
</dbReference>
<keyword evidence="10" id="KW-0418">Kinase</keyword>
<dbReference type="FunFam" id="2.90.10.10:FF:000008">
    <property type="entry name" value="Serine/threonine-protein kinase"/>
    <property type="match status" value="1"/>
</dbReference>
<comment type="subcellular location">
    <subcellularLocation>
        <location evidence="1">Membrane</location>
        <topology evidence="1">Single-pass type I membrane protein</topology>
    </subcellularLocation>
</comment>
<comment type="catalytic activity">
    <reaction evidence="7">
        <text>L-seryl-[protein] + ATP = O-phospho-L-seryl-[protein] + ADP + H(+)</text>
        <dbReference type="Rhea" id="RHEA:17989"/>
        <dbReference type="Rhea" id="RHEA-COMP:9863"/>
        <dbReference type="Rhea" id="RHEA-COMP:11604"/>
        <dbReference type="ChEBI" id="CHEBI:15378"/>
        <dbReference type="ChEBI" id="CHEBI:29999"/>
        <dbReference type="ChEBI" id="CHEBI:30616"/>
        <dbReference type="ChEBI" id="CHEBI:83421"/>
        <dbReference type="ChEBI" id="CHEBI:456216"/>
        <dbReference type="EC" id="2.7.11.1"/>
    </reaction>
</comment>
<evidence type="ECO:0000256" key="6">
    <source>
        <dbReference type="ARBA" id="ARBA00047899"/>
    </source>
</evidence>
<dbReference type="EMBL" id="KF748987">
    <property type="protein sequence ID" value="AIE56252.1"/>
    <property type="molecule type" value="Genomic_DNA"/>
</dbReference>
<protein>
    <recommendedName>
        <fullName evidence="2">non-specific serine/threonine protein kinase</fullName>
        <ecNumber evidence="2">2.7.11.1</ecNumber>
    </recommendedName>
</protein>
<evidence type="ECO:0000256" key="5">
    <source>
        <dbReference type="ARBA" id="ARBA00023170"/>
    </source>
</evidence>
<evidence type="ECO:0000256" key="4">
    <source>
        <dbReference type="ARBA" id="ARBA00022734"/>
    </source>
</evidence>
<evidence type="ECO:0000256" key="7">
    <source>
        <dbReference type="ARBA" id="ARBA00048679"/>
    </source>
</evidence>
<evidence type="ECO:0000259" key="9">
    <source>
        <dbReference type="PROSITE" id="PS50927"/>
    </source>
</evidence>
<accession>A0A075F552</accession>
<name>A0A075F552_ORYSI</name>
<dbReference type="PANTHER" id="PTHR47976">
    <property type="entry name" value="G-TYPE LECTIN S-RECEPTOR-LIKE SERINE/THREONINE-PROTEIN KINASE SD2-5"/>
    <property type="match status" value="1"/>
</dbReference>
<dbReference type="InterPro" id="IPR001480">
    <property type="entry name" value="Bulb-type_lectin_dom"/>
</dbReference>
<dbReference type="PANTHER" id="PTHR47976:SF89">
    <property type="entry name" value="G-TYPE LECTIN S-RECEPTOR-LIKE SERINE_THREONINE-PROTEIN KINASE LECRK3"/>
    <property type="match status" value="1"/>
</dbReference>
<dbReference type="Pfam" id="PF01453">
    <property type="entry name" value="B_lectin"/>
    <property type="match status" value="1"/>
</dbReference>
<dbReference type="SUPFAM" id="SSF51110">
    <property type="entry name" value="alpha-D-mannose-specific plant lectins"/>
    <property type="match status" value="1"/>
</dbReference>
<sequence>MAPPLFLLSLQLLVLLSSPSAQAQNISLGTSLTTQGPNNAWLSPSGDFTFGFRPIDGNSSFYLLAIWFNKISDKTATWYAKTSEQEPQPIQVPSGSILQFTSTGVLSLRDPTNREVWNPGATGAPYAIMLDTGNFVIAAAGGSTISWETFKNPTDTSWSHKRCPLE</sequence>
<evidence type="ECO:0000256" key="8">
    <source>
        <dbReference type="SAM" id="SignalP"/>
    </source>
</evidence>
<dbReference type="PROSITE" id="PS50927">
    <property type="entry name" value="BULB_LECTIN"/>
    <property type="match status" value="1"/>
</dbReference>
<feature type="domain" description="Bulb-type lectin" evidence="9">
    <location>
        <begin position="17"/>
        <end position="150"/>
    </location>
</feature>
<dbReference type="SMART" id="SM00108">
    <property type="entry name" value="B_lectin"/>
    <property type="match status" value="1"/>
</dbReference>
<dbReference type="AlphaFoldDB" id="A0A075F552"/>
<evidence type="ECO:0000256" key="1">
    <source>
        <dbReference type="ARBA" id="ARBA00004479"/>
    </source>
</evidence>
<proteinExistence type="predicted"/>
<evidence type="ECO:0000256" key="3">
    <source>
        <dbReference type="ARBA" id="ARBA00022729"/>
    </source>
</evidence>
<dbReference type="InterPro" id="IPR051343">
    <property type="entry name" value="G-type_lectin_kinases/EP1-like"/>
</dbReference>
<dbReference type="GO" id="GO:0004674">
    <property type="term" value="F:protein serine/threonine kinase activity"/>
    <property type="evidence" value="ECO:0007669"/>
    <property type="project" value="UniProtKB-EC"/>
</dbReference>
<keyword evidence="4" id="KW-0430">Lectin</keyword>
<reference evidence="10" key="1">
    <citation type="journal article" date="2014" name="Nat. Biotechnol.">
        <title>Pattern-recognition Receptor Confers Broad-Spectrum and Durable Insect Resistance in Rice.</title>
        <authorList>
            <person name="Wan J."/>
        </authorList>
    </citation>
    <scope>NUCLEOTIDE SEQUENCE</scope>
</reference>
<evidence type="ECO:0000313" key="10">
    <source>
        <dbReference type="EMBL" id="AIE56251.1"/>
    </source>
</evidence>
<dbReference type="InterPro" id="IPR036426">
    <property type="entry name" value="Bulb-type_lectin_dom_sf"/>
</dbReference>
<organism evidence="10">
    <name type="scientific">Oryza sativa subsp. indica</name>
    <name type="common">Rice</name>
    <dbReference type="NCBI Taxonomy" id="39946"/>
    <lineage>
        <taxon>Eukaryota</taxon>
        <taxon>Viridiplantae</taxon>
        <taxon>Streptophyta</taxon>
        <taxon>Embryophyta</taxon>
        <taxon>Tracheophyta</taxon>
        <taxon>Spermatophyta</taxon>
        <taxon>Magnoliopsida</taxon>
        <taxon>Liliopsida</taxon>
        <taxon>Poales</taxon>
        <taxon>Poaceae</taxon>
        <taxon>BOP clade</taxon>
        <taxon>Oryzoideae</taxon>
        <taxon>Oryzeae</taxon>
        <taxon>Oryzinae</taxon>
        <taxon>Oryza</taxon>
        <taxon>Oryza sativa</taxon>
    </lineage>
</organism>
<dbReference type="EMBL" id="KF748985">
    <property type="protein sequence ID" value="AIE56250.1"/>
    <property type="molecule type" value="Genomic_DNA"/>
</dbReference>
<dbReference type="GO" id="GO:0030246">
    <property type="term" value="F:carbohydrate binding"/>
    <property type="evidence" value="ECO:0007669"/>
    <property type="project" value="UniProtKB-KW"/>
</dbReference>
<dbReference type="EC" id="2.7.11.1" evidence="2"/>